<proteinExistence type="predicted"/>
<organism evidence="3 4">
    <name type="scientific">Rotaria socialis</name>
    <dbReference type="NCBI Taxonomy" id="392032"/>
    <lineage>
        <taxon>Eukaryota</taxon>
        <taxon>Metazoa</taxon>
        <taxon>Spiralia</taxon>
        <taxon>Gnathifera</taxon>
        <taxon>Rotifera</taxon>
        <taxon>Eurotatoria</taxon>
        <taxon>Bdelloidea</taxon>
        <taxon>Philodinida</taxon>
        <taxon>Philodinidae</taxon>
        <taxon>Rotaria</taxon>
    </lineage>
</organism>
<reference evidence="3" key="1">
    <citation type="submission" date="2021-02" db="EMBL/GenBank/DDBJ databases">
        <authorList>
            <person name="Nowell W R."/>
        </authorList>
    </citation>
    <scope>NUCLEOTIDE SEQUENCE</scope>
</reference>
<evidence type="ECO:0000256" key="1">
    <source>
        <dbReference type="SAM" id="MobiDB-lite"/>
    </source>
</evidence>
<dbReference type="InterPro" id="IPR011083">
    <property type="entry name" value="Phage_tail_collar_dom"/>
</dbReference>
<sequence length="201" mass="22027">MMESHGITKINRLWFYGIRKPLPWLLCDGATVARIKCEHLFSVVGTSYGVGDHQTIFNLHDFHGRFSLGVGKASPVGVLGENNTVELTTKHLPSHSHSADSLSTLVAGNHSHSYQDPGHDHGGRTGNGQFDAGGYKLGKDGNRNSYTEHSHTISRDTTHITIEPVKENEHQIEGQPTIAGSGKPFSVIPPYQTVIYIIYTD</sequence>
<evidence type="ECO:0000313" key="4">
    <source>
        <dbReference type="Proteomes" id="UP000663865"/>
    </source>
</evidence>
<accession>A0A818U151</accession>
<dbReference type="SUPFAM" id="SSF88874">
    <property type="entry name" value="Receptor-binding domain of short tail fibre protein gp12"/>
    <property type="match status" value="1"/>
</dbReference>
<feature type="domain" description="Phage tail collar" evidence="2">
    <location>
        <begin position="15"/>
        <end position="66"/>
    </location>
</feature>
<evidence type="ECO:0000259" key="2">
    <source>
        <dbReference type="Pfam" id="PF07484"/>
    </source>
</evidence>
<evidence type="ECO:0000313" key="3">
    <source>
        <dbReference type="EMBL" id="CAF3694768.1"/>
    </source>
</evidence>
<dbReference type="InterPro" id="IPR037053">
    <property type="entry name" value="Phage_tail_collar_dom_sf"/>
</dbReference>
<dbReference type="Gene3D" id="3.90.1340.10">
    <property type="entry name" value="Phage tail collar domain"/>
    <property type="match status" value="1"/>
</dbReference>
<comment type="caution">
    <text evidence="3">The sequence shown here is derived from an EMBL/GenBank/DDBJ whole genome shotgun (WGS) entry which is preliminary data.</text>
</comment>
<gene>
    <name evidence="3" type="ORF">KIK155_LOCUS26232</name>
</gene>
<dbReference type="Pfam" id="PF07484">
    <property type="entry name" value="Collar"/>
    <property type="match status" value="1"/>
</dbReference>
<dbReference type="Proteomes" id="UP000663865">
    <property type="component" value="Unassembled WGS sequence"/>
</dbReference>
<protein>
    <recommendedName>
        <fullName evidence="2">Phage tail collar domain-containing protein</fullName>
    </recommendedName>
</protein>
<dbReference type="AlphaFoldDB" id="A0A818U151"/>
<feature type="region of interest" description="Disordered" evidence="1">
    <location>
        <begin position="108"/>
        <end position="133"/>
    </location>
</feature>
<dbReference type="EMBL" id="CAJNYV010004800">
    <property type="protein sequence ID" value="CAF3694768.1"/>
    <property type="molecule type" value="Genomic_DNA"/>
</dbReference>
<name>A0A818U151_9BILA</name>